<dbReference type="Proteomes" id="UP000193560">
    <property type="component" value="Unassembled WGS sequence"/>
</dbReference>
<name>A0A1X2HZJ0_9FUNG</name>
<keyword evidence="2" id="KW-1185">Reference proteome</keyword>
<proteinExistence type="predicted"/>
<protein>
    <submittedName>
        <fullName evidence="1">Uncharacterized protein</fullName>
    </submittedName>
</protein>
<organism evidence="1 2">
    <name type="scientific">Absidia repens</name>
    <dbReference type="NCBI Taxonomy" id="90262"/>
    <lineage>
        <taxon>Eukaryota</taxon>
        <taxon>Fungi</taxon>
        <taxon>Fungi incertae sedis</taxon>
        <taxon>Mucoromycota</taxon>
        <taxon>Mucoromycotina</taxon>
        <taxon>Mucoromycetes</taxon>
        <taxon>Mucorales</taxon>
        <taxon>Cunninghamellaceae</taxon>
        <taxon>Absidia</taxon>
    </lineage>
</organism>
<evidence type="ECO:0000313" key="2">
    <source>
        <dbReference type="Proteomes" id="UP000193560"/>
    </source>
</evidence>
<dbReference type="EMBL" id="MCGE01000041">
    <property type="protein sequence ID" value="ORZ06036.1"/>
    <property type="molecule type" value="Genomic_DNA"/>
</dbReference>
<reference evidence="1 2" key="1">
    <citation type="submission" date="2016-07" db="EMBL/GenBank/DDBJ databases">
        <title>Pervasive Adenine N6-methylation of Active Genes in Fungi.</title>
        <authorList>
            <consortium name="DOE Joint Genome Institute"/>
            <person name="Mondo S.J."/>
            <person name="Dannebaum R.O."/>
            <person name="Kuo R.C."/>
            <person name="Labutti K."/>
            <person name="Haridas S."/>
            <person name="Kuo A."/>
            <person name="Salamov A."/>
            <person name="Ahrendt S.R."/>
            <person name="Lipzen A."/>
            <person name="Sullivan W."/>
            <person name="Andreopoulos W.B."/>
            <person name="Clum A."/>
            <person name="Lindquist E."/>
            <person name="Daum C."/>
            <person name="Ramamoorthy G.K."/>
            <person name="Gryganskyi A."/>
            <person name="Culley D."/>
            <person name="Magnuson J.K."/>
            <person name="James T.Y."/>
            <person name="O'Malley M.A."/>
            <person name="Stajich J.E."/>
            <person name="Spatafora J.W."/>
            <person name="Visel A."/>
            <person name="Grigoriev I.V."/>
        </authorList>
    </citation>
    <scope>NUCLEOTIDE SEQUENCE [LARGE SCALE GENOMIC DNA]</scope>
    <source>
        <strain evidence="1 2">NRRL 1336</strain>
    </source>
</reference>
<gene>
    <name evidence="1" type="ORF">BCR42DRAFT_397978</name>
</gene>
<evidence type="ECO:0000313" key="1">
    <source>
        <dbReference type="EMBL" id="ORZ06036.1"/>
    </source>
</evidence>
<comment type="caution">
    <text evidence="1">The sequence shown here is derived from an EMBL/GenBank/DDBJ whole genome shotgun (WGS) entry which is preliminary data.</text>
</comment>
<accession>A0A1X2HZJ0</accession>
<dbReference type="AlphaFoldDB" id="A0A1X2HZJ0"/>
<sequence>MTQQHICREENSLELSAAIYINIDIDKLTSSLPTTYIKVSYSRIGTIDGYTLDECGKCAVMRCSSGNGSLFLGEGYRLLVLYRRQFLVRGSKIVTGIFILTGMHDGHFISCGICKGAGLVVSLFMVVSLVGMTSRYSTDTFDVVSNHSETHGQNSNNTYIYVGKWQSFAGIFFFRCTTDSSKSQFLMGTISVPQRCNTYGIDNGNGNGNRKIIHSSHVLPNAVFSPIKTYTLNMMATFSRKPAKKFISPTSLIILGFMSTDDLHQHIIPYNSNNITTQRQWSHYRTIEHMIPILKTGLQWRGTIWQRSLTSETWHHMEI</sequence>